<dbReference type="SMART" id="SM00938">
    <property type="entry name" value="P-II"/>
    <property type="match status" value="1"/>
</dbReference>
<evidence type="ECO:0000313" key="3">
    <source>
        <dbReference type="Proteomes" id="UP000032431"/>
    </source>
</evidence>
<proteinExistence type="inferred from homology"/>
<reference evidence="3" key="1">
    <citation type="submission" date="2014-07" db="EMBL/GenBank/DDBJ databases">
        <authorList>
            <person name="Wibberg D."/>
        </authorList>
    </citation>
    <scope>NUCLEOTIDE SEQUENCE [LARGE SCALE GENOMIC DNA]</scope>
    <source>
        <strain evidence="3">DG5</strain>
    </source>
</reference>
<dbReference type="PRINTS" id="PR00340">
    <property type="entry name" value="PIIGLNB"/>
</dbReference>
<comment type="similarity">
    <text evidence="1">Belongs to the P(II) protein family.</text>
</comment>
<dbReference type="PROSITE" id="PS00638">
    <property type="entry name" value="PII_GLNB_CTER"/>
    <property type="match status" value="1"/>
</dbReference>
<dbReference type="InterPro" id="IPR017918">
    <property type="entry name" value="N-reg_PII_CS"/>
</dbReference>
<evidence type="ECO:0000256" key="1">
    <source>
        <dbReference type="RuleBase" id="RU003936"/>
    </source>
</evidence>
<dbReference type="Pfam" id="PF00543">
    <property type="entry name" value="P-II"/>
    <property type="match status" value="1"/>
</dbReference>
<dbReference type="PATRIC" id="fig|29343.3.peg.827"/>
<dbReference type="Gene3D" id="3.30.70.120">
    <property type="match status" value="1"/>
</dbReference>
<dbReference type="PANTHER" id="PTHR30115:SF11">
    <property type="entry name" value="NITROGEN REGULATORY PROTEIN P-II HOMOLOG"/>
    <property type="match status" value="1"/>
</dbReference>
<dbReference type="InterPro" id="IPR015867">
    <property type="entry name" value="N-reg_PII/ATP_PRibTrfase_C"/>
</dbReference>
<dbReference type="EMBL" id="LM995447">
    <property type="protein sequence ID" value="CDZ23917.1"/>
    <property type="molecule type" value="Genomic_DNA"/>
</dbReference>
<dbReference type="GO" id="GO:0005524">
    <property type="term" value="F:ATP binding"/>
    <property type="evidence" value="ECO:0007669"/>
    <property type="project" value="TreeGrafter"/>
</dbReference>
<name>A0A078KN32_9FIRM</name>
<evidence type="ECO:0000313" key="2">
    <source>
        <dbReference type="EMBL" id="CDZ23917.1"/>
    </source>
</evidence>
<dbReference type="STRING" id="29343.CCDG5_0788"/>
<dbReference type="SUPFAM" id="SSF54913">
    <property type="entry name" value="GlnB-like"/>
    <property type="match status" value="1"/>
</dbReference>
<gene>
    <name evidence="2" type="ORF">CCDG5_0788</name>
</gene>
<dbReference type="GO" id="GO:0006808">
    <property type="term" value="P:regulation of nitrogen utilization"/>
    <property type="evidence" value="ECO:0007669"/>
    <property type="project" value="InterPro"/>
</dbReference>
<dbReference type="GO" id="GO:0030234">
    <property type="term" value="F:enzyme regulator activity"/>
    <property type="evidence" value="ECO:0007669"/>
    <property type="project" value="InterPro"/>
</dbReference>
<dbReference type="GO" id="GO:0005829">
    <property type="term" value="C:cytosol"/>
    <property type="evidence" value="ECO:0007669"/>
    <property type="project" value="TreeGrafter"/>
</dbReference>
<dbReference type="PROSITE" id="PS51343">
    <property type="entry name" value="PII_GLNB_DOM"/>
    <property type="match status" value="1"/>
</dbReference>
<dbReference type="KEGG" id="ccel:CCDG5_0788"/>
<dbReference type="AlphaFoldDB" id="A0A078KN32"/>
<dbReference type="InterPro" id="IPR011322">
    <property type="entry name" value="N-reg_PII-like_a/b"/>
</dbReference>
<organism evidence="2 3">
    <name type="scientific">[Clostridium] cellulosi</name>
    <dbReference type="NCBI Taxonomy" id="29343"/>
    <lineage>
        <taxon>Bacteria</taxon>
        <taxon>Bacillati</taxon>
        <taxon>Bacillota</taxon>
        <taxon>Clostridia</taxon>
        <taxon>Eubacteriales</taxon>
        <taxon>Oscillospiraceae</taxon>
        <taxon>Oscillospiraceae incertae sedis</taxon>
    </lineage>
</organism>
<accession>A0A078KN32</accession>
<dbReference type="OrthoDB" id="9814202at2"/>
<protein>
    <submittedName>
        <fullName evidence="2">Nitrogen regulatory protein P-II</fullName>
    </submittedName>
</protein>
<dbReference type="PANTHER" id="PTHR30115">
    <property type="entry name" value="NITROGEN REGULATORY PROTEIN P-II"/>
    <property type="match status" value="1"/>
</dbReference>
<dbReference type="InterPro" id="IPR002187">
    <property type="entry name" value="N-reg_PII"/>
</dbReference>
<sequence length="113" mass="12583">MKKIEAFIRPEKLEEIKDVLKALNLNGMSIVQVMGCGNQSGWKEIVRGSEVDINFLPKIKIELVVQDNQLEDVIKNICEKAKTGDVGDGKIFISDISDAIRIRTGERGIDAIK</sequence>
<dbReference type="Proteomes" id="UP000032431">
    <property type="component" value="Chromosome I"/>
</dbReference>
<keyword evidence="3" id="KW-1185">Reference proteome</keyword>
<dbReference type="HOGENOM" id="CLU_082268_0_0_9"/>